<keyword evidence="5" id="KW-1185">Reference proteome</keyword>
<evidence type="ECO:0008006" key="6">
    <source>
        <dbReference type="Google" id="ProtNLM"/>
    </source>
</evidence>
<dbReference type="Proteomes" id="UP000651452">
    <property type="component" value="Unassembled WGS sequence"/>
</dbReference>
<keyword evidence="2" id="KW-0235">DNA replication</keyword>
<evidence type="ECO:0000256" key="3">
    <source>
        <dbReference type="SAM" id="MobiDB-lite"/>
    </source>
</evidence>
<dbReference type="PANTHER" id="PTHR13395:SF6">
    <property type="entry name" value="SISTER CHROMATID COHESION PROTEIN DCC1"/>
    <property type="match status" value="1"/>
</dbReference>
<feature type="region of interest" description="Disordered" evidence="3">
    <location>
        <begin position="33"/>
        <end position="74"/>
    </location>
</feature>
<dbReference type="OrthoDB" id="5199543at2759"/>
<dbReference type="GO" id="GO:0031390">
    <property type="term" value="C:Ctf18 RFC-like complex"/>
    <property type="evidence" value="ECO:0007669"/>
    <property type="project" value="InterPro"/>
</dbReference>
<protein>
    <recommendedName>
        <fullName evidence="6">Sister chromatid cohesion protein Dcc1</fullName>
    </recommendedName>
</protein>
<sequence>MDVSRRLACHGAVNKAQTGGWLHVARQFELRSTAPKPKQAAASASGADGAAHNDNVGQAAGIWDGDAPGTPSRRGRRAACSVQLYYGNALVQAEDQTNKPTYSTRAARPSIRVICPPLPLYSPTPLGAPNSQPMATQQHDGGVPFAVTARPQKLQLLELPSAVAALLDAPNSNSPRLSIKSSAALPGRPAYAVLCTPNETFHLRQVQTSNSLFVTQPRSLDSHGNDIPIPATCAIASCPATLELLPSDASAVALLHEVLPVYDIVAGHVDATGNGKSKAFVFENLPLSDAQCHAGWDELMAFELHQDTYRPSVNALSQVWTSINAAALAEGVKLDSQFLTEDVATAASEDGHPSSFVKAVLTHLSDNEQDADGPWSCLDRARTVAFVGKTLLQAKQGSSDFLIADFTDEWEDRLPEAWRKDAKLSAIEGSYEFPSDTTIRARSKDVAVANVQDASVATKPSARKWHEKLAKTRKK</sequence>
<evidence type="ECO:0000256" key="1">
    <source>
        <dbReference type="ARBA" id="ARBA00007017"/>
    </source>
</evidence>
<dbReference type="AlphaFoldDB" id="A0A8H7J0I8"/>
<name>A0A8H7J0I8_9PLEO</name>
<evidence type="ECO:0000256" key="2">
    <source>
        <dbReference type="ARBA" id="ARBA00022705"/>
    </source>
</evidence>
<organism evidence="4 5">
    <name type="scientific">Ascochyta lentis</name>
    <dbReference type="NCBI Taxonomy" id="205686"/>
    <lineage>
        <taxon>Eukaryota</taxon>
        <taxon>Fungi</taxon>
        <taxon>Dikarya</taxon>
        <taxon>Ascomycota</taxon>
        <taxon>Pezizomycotina</taxon>
        <taxon>Dothideomycetes</taxon>
        <taxon>Pleosporomycetidae</taxon>
        <taxon>Pleosporales</taxon>
        <taxon>Pleosporineae</taxon>
        <taxon>Didymellaceae</taxon>
        <taxon>Ascochyta</taxon>
    </lineage>
</organism>
<proteinExistence type="inferred from homology"/>
<gene>
    <name evidence="4" type="ORF">EKO04_007359</name>
</gene>
<feature type="compositionally biased region" description="Low complexity" evidence="3">
    <location>
        <begin position="34"/>
        <end position="50"/>
    </location>
</feature>
<accession>A0A8H7J0I8</accession>
<dbReference type="GO" id="GO:0000775">
    <property type="term" value="C:chromosome, centromeric region"/>
    <property type="evidence" value="ECO:0007669"/>
    <property type="project" value="TreeGrafter"/>
</dbReference>
<dbReference type="GO" id="GO:0034088">
    <property type="term" value="P:maintenance of mitotic sister chromatid cohesion"/>
    <property type="evidence" value="ECO:0007669"/>
    <property type="project" value="TreeGrafter"/>
</dbReference>
<comment type="similarity">
    <text evidence="1">Belongs to the DCC1 family.</text>
</comment>
<dbReference type="Pfam" id="PF09724">
    <property type="entry name" value="Dcc1"/>
    <property type="match status" value="1"/>
</dbReference>
<dbReference type="PANTHER" id="PTHR13395">
    <property type="entry name" value="SISTER CHROMATID COHESION PROTEIN DCC1-RELATED"/>
    <property type="match status" value="1"/>
</dbReference>
<reference evidence="4" key="2">
    <citation type="submission" date="2020-09" db="EMBL/GenBank/DDBJ databases">
        <title>Reference genome assembly for Australian Ascochyta lentis isolate Al4.</title>
        <authorList>
            <person name="Lee R.C."/>
            <person name="Farfan-Caceres L.M."/>
            <person name="Debler J.W."/>
            <person name="Williams A.H."/>
            <person name="Henares B.M."/>
        </authorList>
    </citation>
    <scope>NUCLEOTIDE SEQUENCE</scope>
    <source>
        <strain evidence="4">Al4</strain>
    </source>
</reference>
<evidence type="ECO:0000313" key="5">
    <source>
        <dbReference type="Proteomes" id="UP000651452"/>
    </source>
</evidence>
<dbReference type="GO" id="GO:0006260">
    <property type="term" value="P:DNA replication"/>
    <property type="evidence" value="ECO:0007669"/>
    <property type="project" value="UniProtKB-KW"/>
</dbReference>
<dbReference type="EMBL" id="RZGK01000013">
    <property type="protein sequence ID" value="KAF9694574.1"/>
    <property type="molecule type" value="Genomic_DNA"/>
</dbReference>
<evidence type="ECO:0000313" key="4">
    <source>
        <dbReference type="EMBL" id="KAF9694574.1"/>
    </source>
</evidence>
<dbReference type="InterPro" id="IPR019128">
    <property type="entry name" value="Dcc1"/>
</dbReference>
<reference evidence="4" key="1">
    <citation type="submission" date="2018-12" db="EMBL/GenBank/DDBJ databases">
        <authorList>
            <person name="Syme R.A."/>
            <person name="Farfan-Caceres L."/>
            <person name="Lichtenzveig J."/>
        </authorList>
    </citation>
    <scope>NUCLEOTIDE SEQUENCE</scope>
    <source>
        <strain evidence="4">Al4</strain>
    </source>
</reference>
<comment type="caution">
    <text evidence="4">The sequence shown here is derived from an EMBL/GenBank/DDBJ whole genome shotgun (WGS) entry which is preliminary data.</text>
</comment>
<dbReference type="GO" id="GO:0000785">
    <property type="term" value="C:chromatin"/>
    <property type="evidence" value="ECO:0007669"/>
    <property type="project" value="TreeGrafter"/>
</dbReference>